<dbReference type="Proteomes" id="UP000276309">
    <property type="component" value="Chromosome"/>
</dbReference>
<dbReference type="PANTHER" id="PTHR34818">
    <property type="entry name" value="PROTEIN BLI-3"/>
    <property type="match status" value="1"/>
</dbReference>
<feature type="domain" description="General stress protein FMN-binding split barrel" evidence="1">
    <location>
        <begin position="10"/>
        <end position="157"/>
    </location>
</feature>
<dbReference type="InterPro" id="IPR038725">
    <property type="entry name" value="YdaG_split_barrel_FMN-bd"/>
</dbReference>
<reference evidence="2 3" key="1">
    <citation type="submission" date="2018-08" db="EMBL/GenBank/DDBJ databases">
        <title>The reduced genetic potential of extracellular carbohydrate catabolism in Euzebyella marina RN62, a Flavobacteriia bacterium isolated from the hadal water.</title>
        <authorList>
            <person name="Xue C."/>
        </authorList>
    </citation>
    <scope>NUCLEOTIDE SEQUENCE [LARGE SCALE GENOMIC DNA]</scope>
    <source>
        <strain evidence="2 3">RN62</strain>
    </source>
</reference>
<dbReference type="Pfam" id="PF16242">
    <property type="entry name" value="Pyrid_ox_like"/>
    <property type="match status" value="1"/>
</dbReference>
<evidence type="ECO:0000313" key="3">
    <source>
        <dbReference type="Proteomes" id="UP000276309"/>
    </source>
</evidence>
<dbReference type="RefSeq" id="WP_121848623.1">
    <property type="nucleotide sequence ID" value="NZ_CP032050.1"/>
</dbReference>
<evidence type="ECO:0000259" key="1">
    <source>
        <dbReference type="Pfam" id="PF16242"/>
    </source>
</evidence>
<dbReference type="SUPFAM" id="SSF50475">
    <property type="entry name" value="FMN-binding split barrel"/>
    <property type="match status" value="1"/>
</dbReference>
<dbReference type="KEGG" id="emar:D1013_09640"/>
<sequence length="166" mass="18876">MSTEHLFDKEAKDKLKELAEGIDIALMETNLIAKQTHMVPMSTKEVDEDGAIWFLSNKDSQHNQNLNIDNELQLIYAKPGDMEFMTIYGQASITSDKAVLKKYYGKMDDTWFEGIDDPNLTAIKVVPKQAYYWDTKFGKFTSFLKMGVGILTGEKQDLGEEGHLKL</sequence>
<protein>
    <submittedName>
        <fullName evidence="2">General stress protein</fullName>
    </submittedName>
</protein>
<evidence type="ECO:0000313" key="2">
    <source>
        <dbReference type="EMBL" id="AYN67607.1"/>
    </source>
</evidence>
<dbReference type="EMBL" id="CP032050">
    <property type="protein sequence ID" value="AYN67607.1"/>
    <property type="molecule type" value="Genomic_DNA"/>
</dbReference>
<dbReference type="InterPro" id="IPR012349">
    <property type="entry name" value="Split_barrel_FMN-bd"/>
</dbReference>
<dbReference type="OrthoDB" id="1432662at2"/>
<accession>A0A3G2L5R8</accession>
<gene>
    <name evidence="2" type="ORF">D1013_09640</name>
</gene>
<dbReference type="Gene3D" id="2.30.110.10">
    <property type="entry name" value="Electron Transport, Fmn-binding Protein, Chain A"/>
    <property type="match status" value="1"/>
</dbReference>
<proteinExistence type="predicted"/>
<dbReference type="PANTHER" id="PTHR34818:SF1">
    <property type="entry name" value="PROTEIN BLI-3"/>
    <property type="match status" value="1"/>
</dbReference>
<dbReference type="AlphaFoldDB" id="A0A3G2L5R8"/>
<name>A0A3G2L5R8_9FLAO</name>
<dbReference type="InterPro" id="IPR052917">
    <property type="entry name" value="Stress-Dev_Protein"/>
</dbReference>
<organism evidence="2 3">
    <name type="scientific">Euzebyella marina</name>
    <dbReference type="NCBI Taxonomy" id="1761453"/>
    <lineage>
        <taxon>Bacteria</taxon>
        <taxon>Pseudomonadati</taxon>
        <taxon>Bacteroidota</taxon>
        <taxon>Flavobacteriia</taxon>
        <taxon>Flavobacteriales</taxon>
        <taxon>Flavobacteriaceae</taxon>
        <taxon>Euzebyella</taxon>
    </lineage>
</organism>
<keyword evidence="3" id="KW-1185">Reference proteome</keyword>